<sequence>MAELNWVILQIDGSWGQYTKAAFQHFLKSEGYYAQARECDGVFGYWSQLALQKWLKYGPGSNLSGYSGLLDGKAGDMTWEALGMRLALYGLYSPTLPWPKGRYPGNSATFCKAIQRFLNNARA</sequence>
<reference evidence="1" key="1">
    <citation type="journal article" date="2022" name="Pest Manag. Sci.">
        <title>Glutamicibacter halophytocola-mediated host fitness of potato tuber moth on Solanaceae crops.</title>
        <authorList>
            <person name="Wang W."/>
            <person name="Xiao G."/>
            <person name="Du G."/>
            <person name="Chang L."/>
            <person name="Yang Y."/>
            <person name="Ye J."/>
            <person name="Chen B."/>
        </authorList>
    </citation>
    <scope>NUCLEOTIDE SEQUENCE</scope>
    <source>
        <strain evidence="1">S2</strain>
    </source>
</reference>
<protein>
    <submittedName>
        <fullName evidence="1">Uncharacterized protein</fullName>
    </submittedName>
</protein>
<dbReference type="Proteomes" id="UP001060018">
    <property type="component" value="Chromosome"/>
</dbReference>
<name>A0AA94XX11_9MICC</name>
<dbReference type="AlphaFoldDB" id="A0AA94XX11"/>
<dbReference type="EMBL" id="CP102487">
    <property type="protein sequence ID" value="UUX60189.1"/>
    <property type="molecule type" value="Genomic_DNA"/>
</dbReference>
<proteinExistence type="predicted"/>
<gene>
    <name evidence="1" type="ORF">NUH22_06135</name>
</gene>
<evidence type="ECO:0000313" key="1">
    <source>
        <dbReference type="EMBL" id="UUX60189.1"/>
    </source>
</evidence>
<evidence type="ECO:0000313" key="2">
    <source>
        <dbReference type="Proteomes" id="UP001060018"/>
    </source>
</evidence>
<accession>A0AA94XX11</accession>
<dbReference type="RefSeq" id="WP_257746174.1">
    <property type="nucleotide sequence ID" value="NZ_CP102487.1"/>
</dbReference>
<organism evidence="1 2">
    <name type="scientific">Glutamicibacter halophytocola</name>
    <dbReference type="NCBI Taxonomy" id="1933880"/>
    <lineage>
        <taxon>Bacteria</taxon>
        <taxon>Bacillati</taxon>
        <taxon>Actinomycetota</taxon>
        <taxon>Actinomycetes</taxon>
        <taxon>Micrococcales</taxon>
        <taxon>Micrococcaceae</taxon>
        <taxon>Glutamicibacter</taxon>
    </lineage>
</organism>